<proteinExistence type="inferred from homology"/>
<evidence type="ECO:0000256" key="5">
    <source>
        <dbReference type="ARBA" id="ARBA00023125"/>
    </source>
</evidence>
<feature type="active site" description="Proton acceptor" evidence="6">
    <location>
        <position position="53"/>
    </location>
</feature>
<evidence type="ECO:0000256" key="3">
    <source>
        <dbReference type="ARBA" id="ARBA00022679"/>
    </source>
</evidence>
<feature type="domain" description="DarT" evidence="7">
    <location>
        <begin position="8"/>
        <end position="215"/>
    </location>
</feature>
<dbReference type="RefSeq" id="WP_166092338.1">
    <property type="nucleotide sequence ID" value="NZ_CP049871.1"/>
</dbReference>
<keyword evidence="3 6" id="KW-0808">Transferase</keyword>
<comment type="catalytic activity">
    <reaction evidence="6">
        <text>a thymidine in DNA + NAD(+) = an N-(ADP-alpha-D-ribosyl)-thymidine in DNA + nicotinamide + H(+)</text>
        <dbReference type="Rhea" id="RHEA:71651"/>
        <dbReference type="Rhea" id="RHEA-COMP:13556"/>
        <dbReference type="Rhea" id="RHEA-COMP:18051"/>
        <dbReference type="ChEBI" id="CHEBI:15378"/>
        <dbReference type="ChEBI" id="CHEBI:17154"/>
        <dbReference type="ChEBI" id="CHEBI:57540"/>
        <dbReference type="ChEBI" id="CHEBI:137386"/>
        <dbReference type="ChEBI" id="CHEBI:191199"/>
    </reaction>
</comment>
<keyword evidence="5 6" id="KW-0238">DNA-binding</keyword>
<keyword evidence="9" id="KW-1185">Reference proteome</keyword>
<evidence type="ECO:0000313" key="8">
    <source>
        <dbReference type="EMBL" id="QIL01618.1"/>
    </source>
</evidence>
<dbReference type="Pfam" id="PF14487">
    <property type="entry name" value="DarT"/>
    <property type="match status" value="1"/>
</dbReference>
<dbReference type="AlphaFoldDB" id="A0A6G7ZL20"/>
<organism evidence="8 9">
    <name type="scientific">Sphingomonas sinipercae</name>
    <dbReference type="NCBI Taxonomy" id="2714944"/>
    <lineage>
        <taxon>Bacteria</taxon>
        <taxon>Pseudomonadati</taxon>
        <taxon>Pseudomonadota</taxon>
        <taxon>Alphaproteobacteria</taxon>
        <taxon>Sphingomonadales</taxon>
        <taxon>Sphingomonadaceae</taxon>
        <taxon>Sphingomonas</taxon>
    </lineage>
</organism>
<comment type="similarity">
    <text evidence="6">Belongs to the DarT ADP-ribosyltransferase family.</text>
</comment>
<reference evidence="8 9" key="1">
    <citation type="submission" date="2020-03" db="EMBL/GenBank/DDBJ databases">
        <title>Sphingomonas sp. nov., isolated from fish.</title>
        <authorList>
            <person name="Hyun D.-W."/>
            <person name="Bae J.-W."/>
        </authorList>
    </citation>
    <scope>NUCLEOTIDE SEQUENCE [LARGE SCALE GENOMIC DNA]</scope>
    <source>
        <strain evidence="8 9">HDW15C</strain>
    </source>
</reference>
<evidence type="ECO:0000259" key="7">
    <source>
        <dbReference type="PROSITE" id="PS52018"/>
    </source>
</evidence>
<protein>
    <submittedName>
        <fullName evidence="8">DUF4433 domain-containing protein</fullName>
    </submittedName>
</protein>
<evidence type="ECO:0000256" key="6">
    <source>
        <dbReference type="PROSITE-ProRule" id="PRU01362"/>
    </source>
</evidence>
<comment type="caution">
    <text evidence="6">Lacks conserved residue(s) required for the propagation of feature annotation.</text>
</comment>
<dbReference type="GO" id="GO:0016757">
    <property type="term" value="F:glycosyltransferase activity"/>
    <property type="evidence" value="ECO:0007669"/>
    <property type="project" value="UniProtKB-UniRule"/>
</dbReference>
<dbReference type="PROSITE" id="PS52018">
    <property type="entry name" value="DART"/>
    <property type="match status" value="1"/>
</dbReference>
<evidence type="ECO:0000256" key="4">
    <source>
        <dbReference type="ARBA" id="ARBA00022695"/>
    </source>
</evidence>
<feature type="binding site" evidence="6">
    <location>
        <begin position="12"/>
        <end position="14"/>
    </location>
    <ligand>
        <name>NAD(+)</name>
        <dbReference type="ChEBI" id="CHEBI:57540"/>
    </ligand>
</feature>
<gene>
    <name evidence="8" type="ORF">G7078_01650</name>
</gene>
<feature type="binding site" evidence="6">
    <location>
        <position position="53"/>
    </location>
    <ligand>
        <name>NAD(+)</name>
        <dbReference type="ChEBI" id="CHEBI:57540"/>
    </ligand>
</feature>
<feature type="binding site" evidence="6">
    <location>
        <position position="29"/>
    </location>
    <ligand>
        <name>NAD(+)</name>
        <dbReference type="ChEBI" id="CHEBI:57540"/>
    </ligand>
</feature>
<dbReference type="GO" id="GO:0016779">
    <property type="term" value="F:nucleotidyltransferase activity"/>
    <property type="evidence" value="ECO:0007669"/>
    <property type="project" value="UniProtKB-UniRule"/>
</dbReference>
<accession>A0A6G7ZL20</accession>
<dbReference type="EMBL" id="CP049871">
    <property type="protein sequence ID" value="QIL01618.1"/>
    <property type="molecule type" value="Genomic_DNA"/>
</dbReference>
<evidence type="ECO:0000256" key="2">
    <source>
        <dbReference type="ARBA" id="ARBA00022676"/>
    </source>
</evidence>
<dbReference type="Proteomes" id="UP000502502">
    <property type="component" value="Chromosome"/>
</dbReference>
<dbReference type="InterPro" id="IPR029494">
    <property type="entry name" value="DarT"/>
</dbReference>
<dbReference type="GO" id="GO:0003677">
    <property type="term" value="F:DNA binding"/>
    <property type="evidence" value="ECO:0007669"/>
    <property type="project" value="UniProtKB-UniRule"/>
</dbReference>
<feature type="active site" evidence="6">
    <location>
        <position position="168"/>
    </location>
</feature>
<keyword evidence="1 6" id="KW-1277">Toxin-antitoxin system</keyword>
<evidence type="ECO:0000256" key="1">
    <source>
        <dbReference type="ARBA" id="ARBA00022649"/>
    </source>
</evidence>
<keyword evidence="2 6" id="KW-0328">Glycosyltransferase</keyword>
<evidence type="ECO:0000313" key="9">
    <source>
        <dbReference type="Proteomes" id="UP000502502"/>
    </source>
</evidence>
<name>A0A6G7ZL20_9SPHN</name>
<dbReference type="KEGG" id="ssin:G7078_01650"/>
<sequence length="215" mass="24399">MPPCPANAKIYHIVHIDRLPSILAAGGLLSDARMRAAGACGTTIGMGDLKATRLRRQVDVRPRTFVGDYVPFYFCSRSIMLYVIHMANHPALAYRGGQQPIIHLEADLARVLDWVEEQEVPWAFSLGNATAVFTEFRAHRGSLDELRWDLIPRTMFTDPEVKEAKQSELLVHDFFPWELFDRVGTHSDPIAMQVAQALQGQPHRPLVQRMSGWYY</sequence>
<keyword evidence="4 6" id="KW-0548">Nucleotidyltransferase</keyword>